<sequence length="73" mass="8394">MLHLWDGDESDTDSEVEDRVDGVKSWLSKNKGSTKTLSEERSLKSSRNAVNVDAKEGKEGREMKRWEQGRQKK</sequence>
<comment type="caution">
    <text evidence="2">The sequence shown here is derived from an EMBL/GenBank/DDBJ whole genome shotgun (WGS) entry which is preliminary data.</text>
</comment>
<accession>A0AAN8R2H1</accession>
<dbReference type="Proteomes" id="UP001356427">
    <property type="component" value="Unassembled WGS sequence"/>
</dbReference>
<gene>
    <name evidence="2" type="ORF">J4Q44_G00069680</name>
</gene>
<feature type="compositionally biased region" description="Basic and acidic residues" evidence="1">
    <location>
        <begin position="53"/>
        <end position="73"/>
    </location>
</feature>
<feature type="compositionally biased region" description="Acidic residues" evidence="1">
    <location>
        <begin position="7"/>
        <end position="16"/>
    </location>
</feature>
<evidence type="ECO:0000313" key="3">
    <source>
        <dbReference type="Proteomes" id="UP001356427"/>
    </source>
</evidence>
<dbReference type="EMBL" id="JAGTTL010000005">
    <property type="protein sequence ID" value="KAK6322176.1"/>
    <property type="molecule type" value="Genomic_DNA"/>
</dbReference>
<feature type="region of interest" description="Disordered" evidence="1">
    <location>
        <begin position="1"/>
        <end position="73"/>
    </location>
</feature>
<dbReference type="AlphaFoldDB" id="A0AAN8R2H1"/>
<name>A0AAN8R2H1_9TELE</name>
<proteinExistence type="predicted"/>
<evidence type="ECO:0000256" key="1">
    <source>
        <dbReference type="SAM" id="MobiDB-lite"/>
    </source>
</evidence>
<organism evidence="2 3">
    <name type="scientific">Coregonus suidteri</name>
    <dbReference type="NCBI Taxonomy" id="861788"/>
    <lineage>
        <taxon>Eukaryota</taxon>
        <taxon>Metazoa</taxon>
        <taxon>Chordata</taxon>
        <taxon>Craniata</taxon>
        <taxon>Vertebrata</taxon>
        <taxon>Euteleostomi</taxon>
        <taxon>Actinopterygii</taxon>
        <taxon>Neopterygii</taxon>
        <taxon>Teleostei</taxon>
        <taxon>Protacanthopterygii</taxon>
        <taxon>Salmoniformes</taxon>
        <taxon>Salmonidae</taxon>
        <taxon>Coregoninae</taxon>
        <taxon>Coregonus</taxon>
    </lineage>
</organism>
<keyword evidence="3" id="KW-1185">Reference proteome</keyword>
<protein>
    <submittedName>
        <fullName evidence="2">Uncharacterized protein</fullName>
    </submittedName>
</protein>
<evidence type="ECO:0000313" key="2">
    <source>
        <dbReference type="EMBL" id="KAK6322176.1"/>
    </source>
</evidence>
<feature type="compositionally biased region" description="Polar residues" evidence="1">
    <location>
        <begin position="27"/>
        <end position="36"/>
    </location>
</feature>
<reference evidence="2 3" key="1">
    <citation type="submission" date="2021-04" db="EMBL/GenBank/DDBJ databases">
        <authorList>
            <person name="De Guttry C."/>
            <person name="Zahm M."/>
            <person name="Klopp C."/>
            <person name="Cabau C."/>
            <person name="Louis A."/>
            <person name="Berthelot C."/>
            <person name="Parey E."/>
            <person name="Roest Crollius H."/>
            <person name="Montfort J."/>
            <person name="Robinson-Rechavi M."/>
            <person name="Bucao C."/>
            <person name="Bouchez O."/>
            <person name="Gislard M."/>
            <person name="Lluch J."/>
            <person name="Milhes M."/>
            <person name="Lampietro C."/>
            <person name="Lopez Roques C."/>
            <person name="Donnadieu C."/>
            <person name="Braasch I."/>
            <person name="Desvignes T."/>
            <person name="Postlethwait J."/>
            <person name="Bobe J."/>
            <person name="Wedekind C."/>
            <person name="Guiguen Y."/>
        </authorList>
    </citation>
    <scope>NUCLEOTIDE SEQUENCE [LARGE SCALE GENOMIC DNA]</scope>
    <source>
        <strain evidence="2">Cs_M1</strain>
        <tissue evidence="2">Blood</tissue>
    </source>
</reference>